<organism evidence="7">
    <name type="scientific">freshwater metagenome</name>
    <dbReference type="NCBI Taxonomy" id="449393"/>
    <lineage>
        <taxon>unclassified sequences</taxon>
        <taxon>metagenomes</taxon>
        <taxon>ecological metagenomes</taxon>
    </lineage>
</organism>
<dbReference type="Pfam" id="PF02618">
    <property type="entry name" value="YceG"/>
    <property type="match status" value="1"/>
</dbReference>
<dbReference type="GO" id="GO:0071555">
    <property type="term" value="P:cell wall organization"/>
    <property type="evidence" value="ECO:0007669"/>
    <property type="project" value="UniProtKB-KW"/>
</dbReference>
<protein>
    <submittedName>
        <fullName evidence="7">Unannotated protein</fullName>
    </submittedName>
</protein>
<reference evidence="7" key="1">
    <citation type="submission" date="2020-05" db="EMBL/GenBank/DDBJ databases">
        <authorList>
            <person name="Chiriac C."/>
            <person name="Salcher M."/>
            <person name="Ghai R."/>
            <person name="Kavagutti S V."/>
        </authorList>
    </citation>
    <scope>NUCLEOTIDE SEQUENCE</scope>
</reference>
<keyword evidence="5" id="KW-0456">Lyase</keyword>
<evidence type="ECO:0000256" key="2">
    <source>
        <dbReference type="ARBA" id="ARBA00022692"/>
    </source>
</evidence>
<evidence type="ECO:0000256" key="1">
    <source>
        <dbReference type="ARBA" id="ARBA00022475"/>
    </source>
</evidence>
<evidence type="ECO:0000313" key="7">
    <source>
        <dbReference type="EMBL" id="CAB4569856.1"/>
    </source>
</evidence>
<gene>
    <name evidence="7" type="ORF">UFOPK1722_00303</name>
</gene>
<dbReference type="InterPro" id="IPR003770">
    <property type="entry name" value="MLTG-like"/>
</dbReference>
<sequence length="355" mass="39014">MIIAICSVTAIGLTWFGVDQLTYLRKVNPPGDPLAADVFRVTDDSDVASLALDLEAAGFIVDAGVFERYVAEKGGLEVVPGFYTMRPRDHLGNLLRVLRTPPNETYFKVTFPEGFTVEQIAERLSDELGSIDESALVADAGLDAVASIVRSLYQPDSVTSLEGLLFPDTYLIAGDSTTAQILRDMITLTERVGRQEGLDDAMTLVGRSPYEVLIIASMIEREAKLDEDRDKIARVIYNRLELGMPLEIDATLYYRQDSDRPFLELKALDTPYNTYLYPGLPPTPIANPGRESIAAALDPAPNPSAGDPICAEFTEPGQCRYLYYVLADEDGRHTFAATLEQHLANVQRSIESGVL</sequence>
<accession>A0A6J6E241</accession>
<evidence type="ECO:0000256" key="4">
    <source>
        <dbReference type="ARBA" id="ARBA00023136"/>
    </source>
</evidence>
<keyword evidence="1" id="KW-1003">Cell membrane</keyword>
<evidence type="ECO:0000256" key="5">
    <source>
        <dbReference type="ARBA" id="ARBA00023239"/>
    </source>
</evidence>
<dbReference type="GO" id="GO:0016829">
    <property type="term" value="F:lyase activity"/>
    <property type="evidence" value="ECO:0007669"/>
    <property type="project" value="UniProtKB-KW"/>
</dbReference>
<dbReference type="NCBIfam" id="TIGR00247">
    <property type="entry name" value="endolytic transglycosylase MltG"/>
    <property type="match status" value="1"/>
</dbReference>
<dbReference type="AlphaFoldDB" id="A0A6J6E241"/>
<dbReference type="CDD" id="cd08010">
    <property type="entry name" value="MltG_like"/>
    <property type="match status" value="1"/>
</dbReference>
<dbReference type="Gene3D" id="3.30.160.60">
    <property type="entry name" value="Classic Zinc Finger"/>
    <property type="match status" value="1"/>
</dbReference>
<keyword evidence="4" id="KW-0472">Membrane</keyword>
<dbReference type="PANTHER" id="PTHR30518:SF2">
    <property type="entry name" value="ENDOLYTIC MUREIN TRANSGLYCOSYLASE"/>
    <property type="match status" value="1"/>
</dbReference>
<proteinExistence type="inferred from homology"/>
<dbReference type="HAMAP" id="MF_02065">
    <property type="entry name" value="MltG"/>
    <property type="match status" value="1"/>
</dbReference>
<dbReference type="PANTHER" id="PTHR30518">
    <property type="entry name" value="ENDOLYTIC MUREIN TRANSGLYCOSYLASE"/>
    <property type="match status" value="1"/>
</dbReference>
<evidence type="ECO:0000256" key="6">
    <source>
        <dbReference type="ARBA" id="ARBA00023316"/>
    </source>
</evidence>
<keyword evidence="3" id="KW-1133">Transmembrane helix</keyword>
<keyword evidence="6" id="KW-0961">Cell wall biogenesis/degradation</keyword>
<name>A0A6J6E241_9ZZZZ</name>
<dbReference type="EMBL" id="CAEZTS010000016">
    <property type="protein sequence ID" value="CAB4569856.1"/>
    <property type="molecule type" value="Genomic_DNA"/>
</dbReference>
<keyword evidence="2" id="KW-0812">Transmembrane</keyword>
<evidence type="ECO:0000256" key="3">
    <source>
        <dbReference type="ARBA" id="ARBA00022989"/>
    </source>
</evidence>